<dbReference type="Pfam" id="PF00730">
    <property type="entry name" value="HhH-GPD"/>
    <property type="match status" value="1"/>
</dbReference>
<dbReference type="SUPFAM" id="SSF48150">
    <property type="entry name" value="DNA-glycosylase"/>
    <property type="match status" value="1"/>
</dbReference>
<dbReference type="EC" id="3.2.2.-" evidence="12"/>
<evidence type="ECO:0000256" key="9">
    <source>
        <dbReference type="ARBA" id="ARBA00023239"/>
    </source>
</evidence>
<organism evidence="15">
    <name type="scientific">Babesia bovis</name>
    <dbReference type="NCBI Taxonomy" id="5865"/>
    <lineage>
        <taxon>Eukaryota</taxon>
        <taxon>Sar</taxon>
        <taxon>Alveolata</taxon>
        <taxon>Apicomplexa</taxon>
        <taxon>Aconoidasida</taxon>
        <taxon>Piroplasmida</taxon>
        <taxon>Babesiidae</taxon>
        <taxon>Babesia</taxon>
    </lineage>
</organism>
<keyword evidence="10 12" id="KW-0326">Glycosidase</keyword>
<feature type="domain" description="HhH-GPD" evidence="14">
    <location>
        <begin position="225"/>
        <end position="373"/>
    </location>
</feature>
<name>S6B9Z5_BABBO</name>
<evidence type="ECO:0000256" key="6">
    <source>
        <dbReference type="ARBA" id="ARBA00023004"/>
    </source>
</evidence>
<keyword evidence="6" id="KW-0408">Iron</keyword>
<keyword evidence="12" id="KW-0539">Nucleus</keyword>
<dbReference type="GO" id="GO:0005634">
    <property type="term" value="C:nucleus"/>
    <property type="evidence" value="ECO:0007669"/>
    <property type="project" value="UniProtKB-SubCell"/>
</dbReference>
<dbReference type="InterPro" id="IPR030841">
    <property type="entry name" value="NTH1"/>
</dbReference>
<keyword evidence="9 12" id="KW-0456">Lyase</keyword>
<evidence type="ECO:0000256" key="4">
    <source>
        <dbReference type="ARBA" id="ARBA00022763"/>
    </source>
</evidence>
<comment type="similarity">
    <text evidence="1 12">Belongs to the Nth/MutY family.</text>
</comment>
<dbReference type="EMBL" id="AK442252">
    <property type="protein sequence ID" value="BAN66046.1"/>
    <property type="molecule type" value="mRNA"/>
</dbReference>
<dbReference type="Gene3D" id="1.10.340.30">
    <property type="entry name" value="Hypothetical protein, domain 2"/>
    <property type="match status" value="1"/>
</dbReference>
<dbReference type="GO" id="GO:0046872">
    <property type="term" value="F:metal ion binding"/>
    <property type="evidence" value="ECO:0007669"/>
    <property type="project" value="UniProtKB-KW"/>
</dbReference>
<comment type="function">
    <text evidence="12">Bifunctional DNA N-glycosylase with associated apurinic/apyrimidinic (AP) lyase function that catalyzes the first step in base excision repair (BER), the primary repair pathway for the repair of oxidative DNA damage. The DNA N-glycosylase activity releases the damaged DNA base from DNA by cleaving the N-glycosidic bond, leaving an AP site. The AP lyase activity cleaves the phosphodiester bond 3' to the AP site by a beta-elimination. Primarily recognizes and repairs oxidative base damage of pyrimidines.</text>
</comment>
<dbReference type="PANTHER" id="PTHR43286:SF1">
    <property type="entry name" value="ENDONUCLEASE III-LIKE PROTEIN 1"/>
    <property type="match status" value="1"/>
</dbReference>
<dbReference type="Gene3D" id="1.10.1670.10">
    <property type="entry name" value="Helix-hairpin-Helix base-excision DNA repair enzymes (C-terminal)"/>
    <property type="match status" value="1"/>
</dbReference>
<dbReference type="GO" id="GO:0006289">
    <property type="term" value="P:nucleotide-excision repair"/>
    <property type="evidence" value="ECO:0007669"/>
    <property type="project" value="TreeGrafter"/>
</dbReference>
<evidence type="ECO:0000256" key="12">
    <source>
        <dbReference type="HAMAP-Rule" id="MF_03183"/>
    </source>
</evidence>
<dbReference type="SMART" id="SM00478">
    <property type="entry name" value="ENDO3c"/>
    <property type="match status" value="1"/>
</dbReference>
<comment type="subcellular location">
    <subcellularLocation>
        <location evidence="12">Nucleus</location>
    </subcellularLocation>
    <subcellularLocation>
        <location evidence="12">Mitochondrion</location>
    </subcellularLocation>
</comment>
<dbReference type="GO" id="GO:0003677">
    <property type="term" value="F:DNA binding"/>
    <property type="evidence" value="ECO:0007669"/>
    <property type="project" value="UniProtKB-UniRule"/>
</dbReference>
<evidence type="ECO:0000256" key="5">
    <source>
        <dbReference type="ARBA" id="ARBA00022801"/>
    </source>
</evidence>
<evidence type="ECO:0000256" key="8">
    <source>
        <dbReference type="ARBA" id="ARBA00023204"/>
    </source>
</evidence>
<dbReference type="AlphaFoldDB" id="S6B9Z5"/>
<keyword evidence="4 12" id="KW-0227">DNA damage</keyword>
<dbReference type="InterPro" id="IPR011257">
    <property type="entry name" value="DNA_glycosylase"/>
</dbReference>
<keyword evidence="3" id="KW-0479">Metal-binding</keyword>
<evidence type="ECO:0000256" key="7">
    <source>
        <dbReference type="ARBA" id="ARBA00023014"/>
    </source>
</evidence>
<evidence type="ECO:0000256" key="10">
    <source>
        <dbReference type="ARBA" id="ARBA00023295"/>
    </source>
</evidence>
<keyword evidence="12" id="KW-0496">Mitochondrion</keyword>
<evidence type="ECO:0000259" key="14">
    <source>
        <dbReference type="SMART" id="SM00478"/>
    </source>
</evidence>
<dbReference type="GO" id="GO:0051539">
    <property type="term" value="F:4 iron, 4 sulfur cluster binding"/>
    <property type="evidence" value="ECO:0007669"/>
    <property type="project" value="UniProtKB-KW"/>
</dbReference>
<protein>
    <recommendedName>
        <fullName evidence="12">Endonuclease III homolog</fullName>
        <ecNumber evidence="12">3.2.2.-</ecNumber>
        <ecNumber evidence="12">4.2.99.18</ecNumber>
    </recommendedName>
    <alternativeName>
        <fullName evidence="12">Bifunctional DNA N-glycosylase/DNA-(apurinic or apyrimidinic site) lyase</fullName>
        <shortName evidence="12">DNA glycosylase/AP lyase</shortName>
    </alternativeName>
</protein>
<accession>S6B9Z5</accession>
<evidence type="ECO:0000256" key="2">
    <source>
        <dbReference type="ARBA" id="ARBA00022485"/>
    </source>
</evidence>
<dbReference type="PROSITE" id="PS01155">
    <property type="entry name" value="ENDONUCLEASE_III_2"/>
    <property type="match status" value="1"/>
</dbReference>
<sequence length="404" mass="45401">MAQTWRRSWWKILALALCAVKSLFRGVKTVYFSVNRSYAWIAPVGSRPRLTQIDIVQVDSMEKRRTNQMTDAVTVDSPVKKHFSDLLENKVELEQSYKRIESRKRQNADAELDVTNSNESIIKRPQEESQEMAIKSSSRKSKSTKQEIAYDNDYIQLDYDTKTQPFRHIEQGDIKIPNFANTWNAIVDMRQAKDAPVDTMGAHCCADATQSERIYQYQTLIACMLSSQTKDAVTAAAMDALKQRGLTPENISKMPEDELDSLISKVGFHKTKAKHIKQATEMILNKFGGKVPDNIEDLVTLPGVGPKMGNLVLQIGFKRINGIAVDLHVHRIANRLQWVKTKTPEETRIKLQELIPKRLWAEVNHLLVGFGQTVCVAAGPGCGTCGANTWCPVGKANLAKSNKT</sequence>
<dbReference type="GO" id="GO:0006285">
    <property type="term" value="P:base-excision repair, AP site formation"/>
    <property type="evidence" value="ECO:0007669"/>
    <property type="project" value="UniProtKB-UniRule"/>
</dbReference>
<dbReference type="Pfam" id="PF00633">
    <property type="entry name" value="HHH"/>
    <property type="match status" value="1"/>
</dbReference>
<evidence type="ECO:0000256" key="13">
    <source>
        <dbReference type="SAM" id="MobiDB-lite"/>
    </source>
</evidence>
<evidence type="ECO:0000313" key="15">
    <source>
        <dbReference type="EMBL" id="BAN66046.1"/>
    </source>
</evidence>
<dbReference type="GO" id="GO:0005739">
    <property type="term" value="C:mitochondrion"/>
    <property type="evidence" value="ECO:0007669"/>
    <property type="project" value="UniProtKB-SubCell"/>
</dbReference>
<keyword evidence="5 12" id="KW-0378">Hydrolase</keyword>
<dbReference type="VEuPathDB" id="PiroplasmaDB:BBOV_I003140"/>
<dbReference type="CDD" id="cd00056">
    <property type="entry name" value="ENDO3c"/>
    <property type="match status" value="1"/>
</dbReference>
<gene>
    <name evidence="15" type="primary">BBOV_I003140</name>
    <name evidence="12" type="synonym">NTH1</name>
</gene>
<dbReference type="InterPro" id="IPR003265">
    <property type="entry name" value="HhH-GPD_domain"/>
</dbReference>
<dbReference type="InterPro" id="IPR000445">
    <property type="entry name" value="HhH_motif"/>
</dbReference>
<dbReference type="InterPro" id="IPR023170">
    <property type="entry name" value="HhH_base_excis_C"/>
</dbReference>
<dbReference type="GO" id="GO:0140078">
    <property type="term" value="F:class I DNA-(apurinic or apyrimidinic site) endonuclease activity"/>
    <property type="evidence" value="ECO:0007669"/>
    <property type="project" value="UniProtKB-EC"/>
</dbReference>
<keyword evidence="7" id="KW-0411">Iron-sulfur</keyword>
<dbReference type="InterPro" id="IPR004036">
    <property type="entry name" value="Endonuclease-III-like_CS2"/>
</dbReference>
<evidence type="ECO:0000256" key="11">
    <source>
        <dbReference type="ARBA" id="ARBA00044632"/>
    </source>
</evidence>
<comment type="caution">
    <text evidence="12">Lacks conserved residue(s) required for the propagation of feature annotation.</text>
</comment>
<comment type="catalytic activity">
    <reaction evidence="11 12">
        <text>2'-deoxyribonucleotide-(2'-deoxyribose 5'-phosphate)-2'-deoxyribonucleotide-DNA = a 3'-end 2'-deoxyribonucleotide-(2,3-dehydro-2,3-deoxyribose 5'-phosphate)-DNA + a 5'-end 5'-phospho-2'-deoxyribonucleoside-DNA + H(+)</text>
        <dbReference type="Rhea" id="RHEA:66592"/>
        <dbReference type="Rhea" id="RHEA-COMP:13180"/>
        <dbReference type="Rhea" id="RHEA-COMP:16897"/>
        <dbReference type="Rhea" id="RHEA-COMP:17067"/>
        <dbReference type="ChEBI" id="CHEBI:15378"/>
        <dbReference type="ChEBI" id="CHEBI:136412"/>
        <dbReference type="ChEBI" id="CHEBI:157695"/>
        <dbReference type="ChEBI" id="CHEBI:167181"/>
        <dbReference type="EC" id="4.2.99.18"/>
    </reaction>
</comment>
<keyword evidence="8 12" id="KW-0234">DNA repair</keyword>
<dbReference type="PANTHER" id="PTHR43286">
    <property type="entry name" value="ENDONUCLEASE III-LIKE PROTEIN 1"/>
    <property type="match status" value="1"/>
</dbReference>
<dbReference type="GO" id="GO:0000703">
    <property type="term" value="F:oxidized pyrimidine nucleobase lesion DNA N-glycosylase activity"/>
    <property type="evidence" value="ECO:0007669"/>
    <property type="project" value="UniProtKB-UniRule"/>
</dbReference>
<evidence type="ECO:0000256" key="1">
    <source>
        <dbReference type="ARBA" id="ARBA00008343"/>
    </source>
</evidence>
<feature type="region of interest" description="Disordered" evidence="13">
    <location>
        <begin position="102"/>
        <end position="147"/>
    </location>
</feature>
<proteinExistence type="evidence at transcript level"/>
<reference evidence="15" key="1">
    <citation type="journal article" date="2014" name="BMC Genomics">
        <title>The Babesia bovis gene and promoter model: an update from full-length EST analysis.</title>
        <authorList>
            <person name="Yamagishi J."/>
            <person name="Wakaguri H."/>
            <person name="Yokoyama N."/>
            <person name="Yamashita R."/>
            <person name="Suzuki Y."/>
            <person name="Xuan X."/>
            <person name="Igarashi I."/>
        </authorList>
    </citation>
    <scope>NUCLEOTIDE SEQUENCE</scope>
    <source>
        <strain evidence="15">Texas</strain>
    </source>
</reference>
<dbReference type="FunFam" id="1.10.340.30:FF:000005">
    <property type="entry name" value="Endonuclease III-like protein 1"/>
    <property type="match status" value="1"/>
</dbReference>
<dbReference type="EC" id="4.2.99.18" evidence="12"/>
<keyword evidence="2" id="KW-0004">4Fe-4S</keyword>
<dbReference type="HAMAP" id="MF_03183">
    <property type="entry name" value="Endonuclease_III_Nth"/>
    <property type="match status" value="1"/>
</dbReference>
<evidence type="ECO:0000256" key="3">
    <source>
        <dbReference type="ARBA" id="ARBA00022723"/>
    </source>
</evidence>